<feature type="chain" id="PRO_5039367773" evidence="5">
    <location>
        <begin position="19"/>
        <end position="331"/>
    </location>
</feature>
<comment type="similarity">
    <text evidence="2">Belongs to the bacterial solute-binding protein 7 family.</text>
</comment>
<dbReference type="GO" id="GO:0030288">
    <property type="term" value="C:outer membrane-bounded periplasmic space"/>
    <property type="evidence" value="ECO:0007669"/>
    <property type="project" value="InterPro"/>
</dbReference>
<dbReference type="PANTHER" id="PTHR33376:SF4">
    <property type="entry name" value="SIALIC ACID-BINDING PERIPLASMIC PROTEIN SIAP"/>
    <property type="match status" value="1"/>
</dbReference>
<keyword evidence="7" id="KW-1185">Reference proteome</keyword>
<dbReference type="Proteomes" id="UP000276349">
    <property type="component" value="Unassembled WGS sequence"/>
</dbReference>
<dbReference type="EMBL" id="RXNR01000013">
    <property type="protein sequence ID" value="RTQ94129.1"/>
    <property type="molecule type" value="Genomic_DNA"/>
</dbReference>
<accession>A0A3S0I2P9</accession>
<dbReference type="PANTHER" id="PTHR33376">
    <property type="match status" value="1"/>
</dbReference>
<dbReference type="CDD" id="cd13603">
    <property type="entry name" value="PBP2_TRAP_Siap_TeaA_like"/>
    <property type="match status" value="1"/>
</dbReference>
<evidence type="ECO:0000256" key="3">
    <source>
        <dbReference type="ARBA" id="ARBA00022448"/>
    </source>
</evidence>
<name>A0A3S0I2P9_9BACI</name>
<dbReference type="InterPro" id="IPR004682">
    <property type="entry name" value="TRAP_DctP"/>
</dbReference>
<keyword evidence="3" id="KW-0813">Transport</keyword>
<dbReference type="NCBIfam" id="NF037995">
    <property type="entry name" value="TRAP_S1"/>
    <property type="match status" value="1"/>
</dbReference>
<evidence type="ECO:0000256" key="2">
    <source>
        <dbReference type="ARBA" id="ARBA00009023"/>
    </source>
</evidence>
<proteinExistence type="inferred from homology"/>
<evidence type="ECO:0000313" key="6">
    <source>
        <dbReference type="EMBL" id="RTQ94129.1"/>
    </source>
</evidence>
<evidence type="ECO:0000256" key="4">
    <source>
        <dbReference type="ARBA" id="ARBA00022729"/>
    </source>
</evidence>
<dbReference type="OrthoDB" id="9776801at2"/>
<organism evidence="6 7">
    <name type="scientific">Lysinibacillus telephonicus</name>
    <dbReference type="NCBI Taxonomy" id="1714840"/>
    <lineage>
        <taxon>Bacteria</taxon>
        <taxon>Bacillati</taxon>
        <taxon>Bacillota</taxon>
        <taxon>Bacilli</taxon>
        <taxon>Bacillales</taxon>
        <taxon>Bacillaceae</taxon>
        <taxon>Lysinibacillus</taxon>
    </lineage>
</organism>
<evidence type="ECO:0000256" key="5">
    <source>
        <dbReference type="SAM" id="SignalP"/>
    </source>
</evidence>
<protein>
    <submittedName>
        <fullName evidence="6">TRAP transporter substrate-binding protein</fullName>
    </submittedName>
</protein>
<evidence type="ECO:0000256" key="1">
    <source>
        <dbReference type="ARBA" id="ARBA00004196"/>
    </source>
</evidence>
<dbReference type="InterPro" id="IPR038404">
    <property type="entry name" value="TRAP_DctP_sf"/>
</dbReference>
<dbReference type="PROSITE" id="PS51257">
    <property type="entry name" value="PROKAR_LIPOPROTEIN"/>
    <property type="match status" value="1"/>
</dbReference>
<dbReference type="GO" id="GO:0055085">
    <property type="term" value="P:transmembrane transport"/>
    <property type="evidence" value="ECO:0007669"/>
    <property type="project" value="InterPro"/>
</dbReference>
<dbReference type="RefSeq" id="WP_126293598.1">
    <property type="nucleotide sequence ID" value="NZ_CP155468.1"/>
</dbReference>
<dbReference type="AlphaFoldDB" id="A0A3S0I2P9"/>
<evidence type="ECO:0000313" key="7">
    <source>
        <dbReference type="Proteomes" id="UP000276349"/>
    </source>
</evidence>
<keyword evidence="4 5" id="KW-0732">Signal</keyword>
<dbReference type="InterPro" id="IPR018389">
    <property type="entry name" value="DctP_fam"/>
</dbReference>
<comment type="subcellular location">
    <subcellularLocation>
        <location evidence="1">Cell envelope</location>
    </subcellularLocation>
</comment>
<feature type="signal peptide" evidence="5">
    <location>
        <begin position="1"/>
        <end position="18"/>
    </location>
</feature>
<dbReference type="Gene3D" id="3.40.190.170">
    <property type="entry name" value="Bacterial extracellular solute-binding protein, family 7"/>
    <property type="match status" value="1"/>
</dbReference>
<sequence length="331" mass="37291">MRKFLMILFLITVIGVLAACSSSEEDSASADGSLTLKFAHGAAEDNPRHLGALKFKELVEEKSEGKIKVEVFGNEVLGTESQMVENLEMNDLDIVASSTFTQYEPKINLFGLPFLFESSEKAWEVLDGELGQEIYGSLIDKNIRIIGHFENGMRHVTSNKELVEKPEDLKGLSIRTPEIQILIDIFNQVGANPTPMAFGELYMALQQGTVDAQENPITNIYASKFYEVQDYLSLTGHSYSSTDIAISDQLWSSLTEEQQSLIQECMDEAVAYQRELVRTQEEEFLKEMESNGMQIKEPSKDEMREATKGVYEKYSNEYGEELVNRLMEAAQ</sequence>
<dbReference type="PIRSF" id="PIRSF006470">
    <property type="entry name" value="DctB"/>
    <property type="match status" value="1"/>
</dbReference>
<reference evidence="6 7" key="1">
    <citation type="submission" date="2018-12" db="EMBL/GenBank/DDBJ databases">
        <authorList>
            <person name="Yu L."/>
        </authorList>
    </citation>
    <scope>NUCLEOTIDE SEQUENCE [LARGE SCALE GENOMIC DNA]</scope>
    <source>
        <strain evidence="6 7">S5H2222</strain>
    </source>
</reference>
<dbReference type="NCBIfam" id="TIGR00787">
    <property type="entry name" value="dctP"/>
    <property type="match status" value="1"/>
</dbReference>
<comment type="caution">
    <text evidence="6">The sequence shown here is derived from an EMBL/GenBank/DDBJ whole genome shotgun (WGS) entry which is preliminary data.</text>
</comment>
<dbReference type="Pfam" id="PF03480">
    <property type="entry name" value="DctP"/>
    <property type="match status" value="1"/>
</dbReference>
<gene>
    <name evidence="6" type="ORF">EKG35_06305</name>
</gene>